<dbReference type="SUPFAM" id="SSF48008">
    <property type="entry name" value="GntR ligand-binding domain-like"/>
    <property type="match status" value="1"/>
</dbReference>
<dbReference type="Gene3D" id="1.20.120.530">
    <property type="entry name" value="GntR ligand-binding domain-like"/>
    <property type="match status" value="1"/>
</dbReference>
<keyword evidence="1" id="KW-0805">Transcription regulation</keyword>
<feature type="region of interest" description="Disordered" evidence="4">
    <location>
        <begin position="1"/>
        <end position="21"/>
    </location>
</feature>
<dbReference type="InterPro" id="IPR036390">
    <property type="entry name" value="WH_DNA-bd_sf"/>
</dbReference>
<keyword evidence="2" id="KW-0238">DNA-binding</keyword>
<feature type="domain" description="HTH gntR-type" evidence="5">
    <location>
        <begin position="234"/>
        <end position="304"/>
    </location>
</feature>
<evidence type="ECO:0000256" key="2">
    <source>
        <dbReference type="ARBA" id="ARBA00023125"/>
    </source>
</evidence>
<dbReference type="Proteomes" id="UP001330812">
    <property type="component" value="Chromosome"/>
</dbReference>
<dbReference type="Pfam" id="PF07729">
    <property type="entry name" value="FCD"/>
    <property type="match status" value="1"/>
</dbReference>
<feature type="domain" description="HTH gntR-type" evidence="5">
    <location>
        <begin position="27"/>
        <end position="96"/>
    </location>
</feature>
<dbReference type="PANTHER" id="PTHR43537">
    <property type="entry name" value="TRANSCRIPTIONAL REGULATOR, GNTR FAMILY"/>
    <property type="match status" value="1"/>
</dbReference>
<organism evidence="6 7">
    <name type="scientific">Amycolatopsis rhabdoformis</name>
    <dbReference type="NCBI Taxonomy" id="1448059"/>
    <lineage>
        <taxon>Bacteria</taxon>
        <taxon>Bacillati</taxon>
        <taxon>Actinomycetota</taxon>
        <taxon>Actinomycetes</taxon>
        <taxon>Pseudonocardiales</taxon>
        <taxon>Pseudonocardiaceae</taxon>
        <taxon>Amycolatopsis</taxon>
    </lineage>
</organism>
<dbReference type="PRINTS" id="PR00035">
    <property type="entry name" value="HTHGNTR"/>
</dbReference>
<reference evidence="6 7" key="1">
    <citation type="journal article" date="2015" name="Int. J. Syst. Evol. Microbiol.">
        <title>Amycolatopsis rhabdoformis sp. nov., an actinomycete isolated from a tropical forest soil.</title>
        <authorList>
            <person name="Souza W.R."/>
            <person name="Silva R.E."/>
            <person name="Goodfellow M."/>
            <person name="Busarakam K."/>
            <person name="Figueiro F.S."/>
            <person name="Ferreira D."/>
            <person name="Rodrigues-Filho E."/>
            <person name="Moraes L.A.B."/>
            <person name="Zucchi T.D."/>
        </authorList>
    </citation>
    <scope>NUCLEOTIDE SEQUENCE [LARGE SCALE GENOMIC DNA]</scope>
    <source>
        <strain evidence="6 7">NCIMB 14900</strain>
    </source>
</reference>
<dbReference type="SMART" id="SM00345">
    <property type="entry name" value="HTH_GNTR"/>
    <property type="match status" value="2"/>
</dbReference>
<evidence type="ECO:0000256" key="4">
    <source>
        <dbReference type="SAM" id="MobiDB-lite"/>
    </source>
</evidence>
<dbReference type="InterPro" id="IPR000524">
    <property type="entry name" value="Tscrpt_reg_HTH_GntR"/>
</dbReference>
<dbReference type="SMART" id="SM00895">
    <property type="entry name" value="FCD"/>
    <property type="match status" value="1"/>
</dbReference>
<dbReference type="SUPFAM" id="SSF46785">
    <property type="entry name" value="Winged helix' DNA-binding domain"/>
    <property type="match status" value="2"/>
</dbReference>
<evidence type="ECO:0000259" key="5">
    <source>
        <dbReference type="PROSITE" id="PS50949"/>
    </source>
</evidence>
<evidence type="ECO:0000313" key="6">
    <source>
        <dbReference type="EMBL" id="WSE32577.1"/>
    </source>
</evidence>
<protein>
    <submittedName>
        <fullName evidence="6">GntR family transcriptional regulator</fullName>
    </submittedName>
</protein>
<keyword evidence="7" id="KW-1185">Reference proteome</keyword>
<dbReference type="InterPro" id="IPR011711">
    <property type="entry name" value="GntR_C"/>
</dbReference>
<dbReference type="CDD" id="cd07377">
    <property type="entry name" value="WHTH_GntR"/>
    <property type="match status" value="1"/>
</dbReference>
<dbReference type="Pfam" id="PF00392">
    <property type="entry name" value="GntR"/>
    <property type="match status" value="2"/>
</dbReference>
<proteinExistence type="predicted"/>
<dbReference type="EMBL" id="CP142149">
    <property type="protein sequence ID" value="WSE32577.1"/>
    <property type="molecule type" value="Genomic_DNA"/>
</dbReference>
<gene>
    <name evidence="6" type="ORF">VSH64_10715</name>
</gene>
<evidence type="ECO:0000313" key="7">
    <source>
        <dbReference type="Proteomes" id="UP001330812"/>
    </source>
</evidence>
<keyword evidence="3" id="KW-0804">Transcription</keyword>
<dbReference type="Gene3D" id="1.10.10.10">
    <property type="entry name" value="Winged helix-like DNA-binding domain superfamily/Winged helix DNA-binding domain"/>
    <property type="match status" value="2"/>
</dbReference>
<accession>A0ABZ1IDS3</accession>
<dbReference type="PROSITE" id="PS50949">
    <property type="entry name" value="HTH_GNTR"/>
    <property type="match status" value="2"/>
</dbReference>
<dbReference type="RefSeq" id="WP_326835384.1">
    <property type="nucleotide sequence ID" value="NZ_CP142149.1"/>
</dbReference>
<evidence type="ECO:0000256" key="3">
    <source>
        <dbReference type="ARBA" id="ARBA00023163"/>
    </source>
</evidence>
<sequence>MTDATPLPSATGPGRDFTANWRPIAPPRVASVISDDLRRRIVEGDLPDGSQLPSVADLMGRYGASRPTVREAVRVLEAELLLVNAPGNRATFTVAGPSLPPVAKATAISLHLRGATVAAIRTVRADLERRLARWLTAEHLATLGSGDADFHLAVARAAGNITGLTVLEIFDQVAALGSNADLAPCTDTAAHTALRELASDADAFRTAWVEHVATTAGGPATAYRMGQVPTSADQTEAETVAAMLRRRVIDGTLKPGDRLPIGAEMRDEHQLTRTGLREALRILEAEGLMHVQLGVRGGPVVAHPEPQASARYLGLLLQSRGTSIRDFMELRAIVESLIAGSLADSHEPLDTLNAALAHETALLADTTAFAPAGLRFHELLAARSPSVALGFVYELLEEVLNLTARVRFSTEPSSIDRAAEAHADHVTMLQLLRDGEHDRASELWTTHCRLRPRPGDDGTLNMFKLVRGRR</sequence>
<dbReference type="InterPro" id="IPR008920">
    <property type="entry name" value="TF_FadR/GntR_C"/>
</dbReference>
<name>A0ABZ1IDS3_9PSEU</name>
<dbReference type="PANTHER" id="PTHR43537:SF5">
    <property type="entry name" value="UXU OPERON TRANSCRIPTIONAL REGULATOR"/>
    <property type="match status" value="1"/>
</dbReference>
<evidence type="ECO:0000256" key="1">
    <source>
        <dbReference type="ARBA" id="ARBA00023015"/>
    </source>
</evidence>
<dbReference type="InterPro" id="IPR036388">
    <property type="entry name" value="WH-like_DNA-bd_sf"/>
</dbReference>